<dbReference type="EMBL" id="CP046401">
    <property type="protein sequence ID" value="QGY43689.1"/>
    <property type="molecule type" value="Genomic_DNA"/>
</dbReference>
<name>A0A6I6JR60_9BACT</name>
<dbReference type="AlphaFoldDB" id="A0A6I6JR60"/>
<evidence type="ECO:0000313" key="1">
    <source>
        <dbReference type="EMBL" id="QGY43689.1"/>
    </source>
</evidence>
<dbReference type="KEGG" id="mcos:GM418_08470"/>
<reference evidence="1 2" key="1">
    <citation type="submission" date="2019-11" db="EMBL/GenBank/DDBJ databases">
        <authorList>
            <person name="Zheng R.K."/>
            <person name="Sun C.M."/>
        </authorList>
    </citation>
    <scope>NUCLEOTIDE SEQUENCE [LARGE SCALE GENOMIC DNA]</scope>
    <source>
        <strain evidence="1 2">WC007</strain>
    </source>
</reference>
<dbReference type="RefSeq" id="WP_158865068.1">
    <property type="nucleotide sequence ID" value="NZ_CP046401.1"/>
</dbReference>
<accession>A0A6I6JR60</accession>
<proteinExistence type="predicted"/>
<gene>
    <name evidence="1" type="ORF">GM418_08470</name>
</gene>
<dbReference type="Proteomes" id="UP000428260">
    <property type="component" value="Chromosome"/>
</dbReference>
<protein>
    <recommendedName>
        <fullName evidence="3">HEAT repeat domain-containing protein</fullName>
    </recommendedName>
</protein>
<evidence type="ECO:0008006" key="3">
    <source>
        <dbReference type="Google" id="ProtNLM"/>
    </source>
</evidence>
<dbReference type="SUPFAM" id="SSF48371">
    <property type="entry name" value="ARM repeat"/>
    <property type="match status" value="1"/>
</dbReference>
<sequence>MTKEELIEIIDSWENINLIIEECDKSPTFFSSLMDIALYHKEQKSWRAAYLVDKIHDEFPQLVFPYLDKITEQLKTEKNLSKKRHFLKLISMNEIQEKYFGFLVDFCLETLTSEEPPAVRVHAMQILFNISDKEPDLKPEVLAQIEHEIEYHATAGIISRGKKLVKKLRSQINPL</sequence>
<dbReference type="InterPro" id="IPR016024">
    <property type="entry name" value="ARM-type_fold"/>
</dbReference>
<evidence type="ECO:0000313" key="2">
    <source>
        <dbReference type="Proteomes" id="UP000428260"/>
    </source>
</evidence>
<keyword evidence="2" id="KW-1185">Reference proteome</keyword>
<organism evidence="1 2">
    <name type="scientific">Maribellus comscasis</name>
    <dbReference type="NCBI Taxonomy" id="2681766"/>
    <lineage>
        <taxon>Bacteria</taxon>
        <taxon>Pseudomonadati</taxon>
        <taxon>Bacteroidota</taxon>
        <taxon>Bacteroidia</taxon>
        <taxon>Marinilabiliales</taxon>
        <taxon>Prolixibacteraceae</taxon>
        <taxon>Maribellus</taxon>
    </lineage>
</organism>